<reference evidence="1 2" key="1">
    <citation type="submission" date="2021-04" db="EMBL/GenBank/DDBJ databases">
        <authorList>
            <person name="Shkoporov A.N."/>
            <person name="Stockdale S.R."/>
            <person name="Guerin E."/>
            <person name="Ross R.P."/>
            <person name="Hill C."/>
        </authorList>
    </citation>
    <scope>NUCLEOTIDE SEQUENCE [LARGE SCALE GENOMIC DNA]</scope>
    <source>
        <strain evidence="2">cr61_1</strain>
    </source>
</reference>
<dbReference type="GeneID" id="75686991"/>
<protein>
    <submittedName>
        <fullName evidence="1">Uncharacterized protein</fullName>
    </submittedName>
</protein>
<accession>A0AAE7RYS3</accession>
<name>A0AAE7RYS3_9CAUD</name>
<evidence type="ECO:0000313" key="1">
    <source>
        <dbReference type="EMBL" id="QWM90569.1"/>
    </source>
</evidence>
<dbReference type="RefSeq" id="YP_010509509.1">
    <property type="nucleotide sequence ID" value="NC_067209.1"/>
</dbReference>
<gene>
    <name evidence="1" type="primary">gp_67499</name>
</gene>
<dbReference type="KEGG" id="vg:75686991"/>
<organism evidence="1 2">
    <name type="scientific">uncultured phage cr61_1</name>
    <dbReference type="NCBI Taxonomy" id="2986417"/>
    <lineage>
        <taxon>Viruses</taxon>
        <taxon>Duplodnaviria</taxon>
        <taxon>Heunggongvirae</taxon>
        <taxon>Uroviricota</taxon>
        <taxon>Caudoviricetes</taxon>
        <taxon>Crassvirales</taxon>
        <taxon>Suoliviridae</taxon>
        <taxon>Oafivirinae</taxon>
        <taxon>Bohxovirus</taxon>
        <taxon>Bohxovirus oralis</taxon>
    </lineage>
</organism>
<dbReference type="Proteomes" id="UP000827408">
    <property type="component" value="Segment"/>
</dbReference>
<sequence length="166" mass="19558">MNTIELNAILYYADYLSLRSISTPVTDNCKYYFIHNTPINSAYIVDLTPFYDENNQFYKQAENEFTQLKNKFGEAGVMSFLENISELRACGTVGAKQMLKCIHRYSTTIDRKKAFSRYYRWLDKLKYIQFVEDENGDRIEQLCSRYIAHSERMLGKQIVYQSPEMA</sequence>
<dbReference type="EMBL" id="MZ130491">
    <property type="protein sequence ID" value="QWM90569.1"/>
    <property type="molecule type" value="Genomic_DNA"/>
</dbReference>
<keyword evidence="2" id="KW-1185">Reference proteome</keyword>
<evidence type="ECO:0000313" key="2">
    <source>
        <dbReference type="Proteomes" id="UP000827408"/>
    </source>
</evidence>
<proteinExistence type="predicted"/>